<evidence type="ECO:0000313" key="1">
    <source>
        <dbReference type="EMBL" id="MBB4919605.1"/>
    </source>
</evidence>
<gene>
    <name evidence="1" type="ORF">FHS44_006748</name>
</gene>
<dbReference type="EMBL" id="JACHJP010000010">
    <property type="protein sequence ID" value="MBB4919605.1"/>
    <property type="molecule type" value="Genomic_DNA"/>
</dbReference>
<sequence>MSWIFAAVGLAFAGLLVLGFLGVRVLLATRALGREVARIRQTVTPAHSALNEQVRTIPSRKG</sequence>
<evidence type="ECO:0000313" key="2">
    <source>
        <dbReference type="Proteomes" id="UP000552644"/>
    </source>
</evidence>
<protein>
    <submittedName>
        <fullName evidence="1">ABC-type uncharacterized transport system permease subunit</fullName>
    </submittedName>
</protein>
<dbReference type="AlphaFoldDB" id="A0A7W7VRN4"/>
<accession>A0A7W7VRN4</accession>
<proteinExistence type="predicted"/>
<comment type="caution">
    <text evidence="1">The sequence shown here is derived from an EMBL/GenBank/DDBJ whole genome shotgun (WGS) entry which is preliminary data.</text>
</comment>
<name>A0A7W7VRN4_9ACTN</name>
<dbReference type="Proteomes" id="UP000552644">
    <property type="component" value="Unassembled WGS sequence"/>
</dbReference>
<keyword evidence="2" id="KW-1185">Reference proteome</keyword>
<dbReference type="RefSeq" id="WP_184722081.1">
    <property type="nucleotide sequence ID" value="NZ_JACHJP010000010.1"/>
</dbReference>
<organism evidence="1 2">
    <name type="scientific">Streptosporangium saharense</name>
    <dbReference type="NCBI Taxonomy" id="1706840"/>
    <lineage>
        <taxon>Bacteria</taxon>
        <taxon>Bacillati</taxon>
        <taxon>Actinomycetota</taxon>
        <taxon>Actinomycetes</taxon>
        <taxon>Streptosporangiales</taxon>
        <taxon>Streptosporangiaceae</taxon>
        <taxon>Streptosporangium</taxon>
    </lineage>
</organism>
<reference evidence="1 2" key="1">
    <citation type="submission" date="2020-08" db="EMBL/GenBank/DDBJ databases">
        <title>Genomic Encyclopedia of Type Strains, Phase III (KMG-III): the genomes of soil and plant-associated and newly described type strains.</title>
        <authorList>
            <person name="Whitman W."/>
        </authorList>
    </citation>
    <scope>NUCLEOTIDE SEQUENCE [LARGE SCALE GENOMIC DNA]</scope>
    <source>
        <strain evidence="1 2">CECT 8840</strain>
    </source>
</reference>